<dbReference type="SUPFAM" id="SSF55729">
    <property type="entry name" value="Acyl-CoA N-acyltransferases (Nat)"/>
    <property type="match status" value="1"/>
</dbReference>
<dbReference type="PANTHER" id="PTHR43792:SF9">
    <property type="entry name" value="RIBOSOMAL-PROTEIN-ALANINE ACETYLTRANSFERASE"/>
    <property type="match status" value="1"/>
</dbReference>
<keyword evidence="3" id="KW-1185">Reference proteome</keyword>
<organism evidence="2 3">
    <name type="scientific">Pedobacter steynii</name>
    <dbReference type="NCBI Taxonomy" id="430522"/>
    <lineage>
        <taxon>Bacteria</taxon>
        <taxon>Pseudomonadati</taxon>
        <taxon>Bacteroidota</taxon>
        <taxon>Sphingobacteriia</taxon>
        <taxon>Sphingobacteriales</taxon>
        <taxon>Sphingobacteriaceae</taxon>
        <taxon>Pedobacter</taxon>
    </lineage>
</organism>
<dbReference type="PROSITE" id="PS51186">
    <property type="entry name" value="GNAT"/>
    <property type="match status" value="1"/>
</dbReference>
<dbReference type="EMBL" id="FNGY01000006">
    <property type="protein sequence ID" value="SDN04815.1"/>
    <property type="molecule type" value="Genomic_DNA"/>
</dbReference>
<evidence type="ECO:0000259" key="1">
    <source>
        <dbReference type="PROSITE" id="PS51186"/>
    </source>
</evidence>
<dbReference type="CDD" id="cd04301">
    <property type="entry name" value="NAT_SF"/>
    <property type="match status" value="1"/>
</dbReference>
<dbReference type="Pfam" id="PF13302">
    <property type="entry name" value="Acetyltransf_3"/>
    <property type="match status" value="1"/>
</dbReference>
<reference evidence="3" key="1">
    <citation type="submission" date="2016-10" db="EMBL/GenBank/DDBJ databases">
        <authorList>
            <person name="Varghese N."/>
            <person name="Submissions S."/>
        </authorList>
    </citation>
    <scope>NUCLEOTIDE SEQUENCE [LARGE SCALE GENOMIC DNA]</scope>
    <source>
        <strain evidence="3">DSM 19110</strain>
    </source>
</reference>
<name>A0A1G9Y8F8_9SPHI</name>
<gene>
    <name evidence="2" type="ORF">SAMN05421820_10621</name>
</gene>
<dbReference type="Gene3D" id="3.40.630.30">
    <property type="match status" value="1"/>
</dbReference>
<proteinExistence type="predicted"/>
<dbReference type="InterPro" id="IPR000182">
    <property type="entry name" value="GNAT_dom"/>
</dbReference>
<feature type="domain" description="N-acetyltransferase" evidence="1">
    <location>
        <begin position="17"/>
        <end position="165"/>
    </location>
</feature>
<protein>
    <submittedName>
        <fullName evidence="2">Ribosomal-protein-alanine N-acetyltransferase</fullName>
    </submittedName>
</protein>
<dbReference type="InterPro" id="IPR051531">
    <property type="entry name" value="N-acetyltransferase"/>
</dbReference>
<dbReference type="PANTHER" id="PTHR43792">
    <property type="entry name" value="GNAT FAMILY, PUTATIVE (AFU_ORTHOLOGUE AFUA_3G00765)-RELATED-RELATED"/>
    <property type="match status" value="1"/>
</dbReference>
<dbReference type="RefSeq" id="WP_074609080.1">
    <property type="nucleotide sequence ID" value="NZ_FNGY01000006.1"/>
</dbReference>
<dbReference type="AlphaFoldDB" id="A0A1G9Y8F8"/>
<sequence length="172" mass="19365">MKLPPYHIFPDIIGDKITIRQIQPSDINDIIEISFYDAIQATTSQQAIEMQDKINKDYIDGNSIHWGIVENETNKIVGTCGYYRGLDKGTGELGCVLLPQYQGQGFMTLSMSLAIDFGINTIGLNRIYATTNKENDKARKLLERLNFIKIADLEDNELEYELKHSSLTGSVS</sequence>
<dbReference type="InterPro" id="IPR016181">
    <property type="entry name" value="Acyl_CoA_acyltransferase"/>
</dbReference>
<dbReference type="OrthoDB" id="9811523at2"/>
<dbReference type="Proteomes" id="UP000183200">
    <property type="component" value="Unassembled WGS sequence"/>
</dbReference>
<evidence type="ECO:0000313" key="3">
    <source>
        <dbReference type="Proteomes" id="UP000183200"/>
    </source>
</evidence>
<keyword evidence="2" id="KW-0808">Transferase</keyword>
<accession>A0A1G9Y8F8</accession>
<evidence type="ECO:0000313" key="2">
    <source>
        <dbReference type="EMBL" id="SDN04815.1"/>
    </source>
</evidence>
<dbReference type="STRING" id="430522.BFS30_09305"/>
<dbReference type="GO" id="GO:0008999">
    <property type="term" value="F:protein-N-terminal-alanine acetyltransferase activity"/>
    <property type="evidence" value="ECO:0007669"/>
    <property type="project" value="TreeGrafter"/>
</dbReference>
<dbReference type="GO" id="GO:0005737">
    <property type="term" value="C:cytoplasm"/>
    <property type="evidence" value="ECO:0007669"/>
    <property type="project" value="TreeGrafter"/>
</dbReference>